<dbReference type="EMBL" id="CP038437">
    <property type="protein sequence ID" value="QEM83050.1"/>
    <property type="molecule type" value="Genomic_DNA"/>
</dbReference>
<dbReference type="NCBIfam" id="TIGR00153">
    <property type="entry name" value="TIGR00153 family protein"/>
    <property type="match status" value="1"/>
</dbReference>
<dbReference type="PANTHER" id="PTHR36536">
    <property type="entry name" value="UPF0111 PROTEIN HI_1603"/>
    <property type="match status" value="1"/>
</dbReference>
<evidence type="ECO:0000313" key="2">
    <source>
        <dbReference type="EMBL" id="QEM83050.1"/>
    </source>
</evidence>
<reference evidence="2" key="1">
    <citation type="submission" date="2021-02" db="EMBL/GenBank/DDBJ databases">
        <title>Strain Y2R2, a novel species of the genus Halomonas.</title>
        <authorList>
            <person name="Huang H."/>
        </authorList>
    </citation>
    <scope>NUCLEOTIDE SEQUENCE</scope>
    <source>
        <strain evidence="2">Y2R2</strain>
    </source>
</reference>
<dbReference type="PANTHER" id="PTHR36536:SF3">
    <property type="entry name" value="UPF0111 PROTEIN HI_1603"/>
    <property type="match status" value="1"/>
</dbReference>
<dbReference type="OrthoDB" id="9780540at2"/>
<gene>
    <name evidence="2" type="ORF">E4T21_16985</name>
</gene>
<dbReference type="RefSeq" id="WP_149286172.1">
    <property type="nucleotide sequence ID" value="NZ_CP038437.2"/>
</dbReference>
<dbReference type="InterPro" id="IPR038078">
    <property type="entry name" value="PhoU-like_sf"/>
</dbReference>
<dbReference type="KEGG" id="hbh:E4T21_16985"/>
<accession>A0A5C1NJU3</accession>
<proteinExistence type="inferred from homology"/>
<keyword evidence="3" id="KW-1185">Reference proteome</keyword>
<organism evidence="2 3">
    <name type="scientific">Halomonas binhaiensis</name>
    <dbReference type="NCBI Taxonomy" id="2562282"/>
    <lineage>
        <taxon>Bacteria</taxon>
        <taxon>Pseudomonadati</taxon>
        <taxon>Pseudomonadota</taxon>
        <taxon>Gammaproteobacteria</taxon>
        <taxon>Oceanospirillales</taxon>
        <taxon>Halomonadaceae</taxon>
        <taxon>Halomonas</taxon>
    </lineage>
</organism>
<name>A0A5C1NJU3_9GAMM</name>
<evidence type="ECO:0000313" key="3">
    <source>
        <dbReference type="Proteomes" id="UP000324285"/>
    </source>
</evidence>
<evidence type="ECO:0000256" key="1">
    <source>
        <dbReference type="ARBA" id="ARBA00008591"/>
    </source>
</evidence>
<dbReference type="SUPFAM" id="SSF109755">
    <property type="entry name" value="PhoU-like"/>
    <property type="match status" value="1"/>
</dbReference>
<protein>
    <submittedName>
        <fullName evidence="2">TIGR00153 family protein</fullName>
    </submittedName>
</protein>
<dbReference type="Proteomes" id="UP000324285">
    <property type="component" value="Chromosome"/>
</dbReference>
<dbReference type="Gene3D" id="1.20.58.220">
    <property type="entry name" value="Phosphate transport system protein phou homolog 2, domain 2"/>
    <property type="match status" value="1"/>
</dbReference>
<dbReference type="InterPro" id="IPR018445">
    <property type="entry name" value="Put_Phosphate_transp_reg"/>
</dbReference>
<dbReference type="Pfam" id="PF01865">
    <property type="entry name" value="PhoU_div"/>
    <property type="match status" value="1"/>
</dbReference>
<dbReference type="InterPro" id="IPR002727">
    <property type="entry name" value="DUF47"/>
</dbReference>
<dbReference type="AlphaFoldDB" id="A0A5C1NJU3"/>
<comment type="similarity">
    <text evidence="1">Belongs to the UPF0111 family.</text>
</comment>
<sequence>MVTTNPFSAMFGRSPFQPLLAHIEKAHDCSAALLPFFEATLQGDWEAATQHREAITRLEHEADSLKTELRLNLPNTLFLPVSRSDLLDLISVQDKIANKARDITGIMLGRQMRVPSELAAPMRDYIETSVSCVAKARQALEELQDLLESGFGRNVSDLMQKLIRDLHDLENRADEQQIAIRRQLFALEADLPPVEVMFLYKIIEWIGELSDRAERVGSRLQIMTAH</sequence>